<gene>
    <name evidence="6" type="ORF">C426_1990</name>
</gene>
<dbReference type="SUPFAM" id="SSF74914">
    <property type="entry name" value="V-region of surface antigen I/II (SA I/II, PAC)"/>
    <property type="match status" value="1"/>
</dbReference>
<evidence type="ECO:0000256" key="2">
    <source>
        <dbReference type="SAM" id="Phobius"/>
    </source>
</evidence>
<feature type="region of interest" description="Disordered" evidence="1">
    <location>
        <begin position="824"/>
        <end position="865"/>
    </location>
</feature>
<dbReference type="Proteomes" id="UP000006787">
    <property type="component" value="Unassembled WGS sequence"/>
</dbReference>
<evidence type="ECO:0000313" key="7">
    <source>
        <dbReference type="Proteomes" id="UP000006787"/>
    </source>
</evidence>
<name>K2NSW2_9LACT</name>
<feature type="compositionally biased region" description="Basic and acidic residues" evidence="1">
    <location>
        <begin position="832"/>
        <end position="854"/>
    </location>
</feature>
<evidence type="ECO:0000259" key="4">
    <source>
        <dbReference type="Pfam" id="PF17998"/>
    </source>
</evidence>
<comment type="caution">
    <text evidence="6">The sequence shown here is derived from an EMBL/GenBank/DDBJ whole genome shotgun (WGS) entry which is preliminary data.</text>
</comment>
<proteinExistence type="predicted"/>
<keyword evidence="2" id="KW-1133">Transmembrane helix</keyword>
<feature type="chain" id="PRO_5003865759" evidence="3">
    <location>
        <begin position="32"/>
        <end position="907"/>
    </location>
</feature>
<feature type="compositionally biased region" description="Polar residues" evidence="1">
    <location>
        <begin position="41"/>
        <end position="55"/>
    </location>
</feature>
<dbReference type="Gene3D" id="2.60.530.10">
    <property type="entry name" value="Major cell-surface adhesin PAc"/>
    <property type="match status" value="1"/>
</dbReference>
<dbReference type="EMBL" id="AMQS01000037">
    <property type="protein sequence ID" value="EKF50638.1"/>
    <property type="molecule type" value="Genomic_DNA"/>
</dbReference>
<evidence type="ECO:0000256" key="1">
    <source>
        <dbReference type="SAM" id="MobiDB-lite"/>
    </source>
</evidence>
<dbReference type="AlphaFoldDB" id="K2NSW2"/>
<feature type="signal peptide" evidence="3">
    <location>
        <begin position="1"/>
        <end position="31"/>
    </location>
</feature>
<reference evidence="6 7" key="1">
    <citation type="journal article" date="2012" name="J. Bacteriol.">
        <title>Genome Sequence of the Bacteriocin-Producing Strain Lactococcus garvieae DCC43.</title>
        <authorList>
            <person name="Gabrielsen C."/>
            <person name="Brede D.A."/>
            <person name="Hernandez P.E."/>
            <person name="Nes I.F."/>
            <person name="Diep D.B."/>
        </authorList>
    </citation>
    <scope>NUCLEOTIDE SEQUENCE [LARGE SCALE GENOMIC DNA]</scope>
    <source>
        <strain evidence="6 7">DCC43</strain>
    </source>
</reference>
<feature type="region of interest" description="Disordered" evidence="1">
    <location>
        <begin position="41"/>
        <end position="64"/>
    </location>
</feature>
<feature type="domain" description="Adhesin isopeptide-forming adherence" evidence="4">
    <location>
        <begin position="662"/>
        <end position="830"/>
    </location>
</feature>
<evidence type="ECO:0000259" key="5">
    <source>
        <dbReference type="Pfam" id="PF18652"/>
    </source>
</evidence>
<protein>
    <submittedName>
        <fullName evidence="6">Cell surface antigen I/II</fullName>
    </submittedName>
</protein>
<dbReference type="RefSeq" id="WP_003136609.1">
    <property type="nucleotide sequence ID" value="NZ_AMQS01000037.1"/>
</dbReference>
<dbReference type="InterPro" id="IPR036234">
    <property type="entry name" value="SA_I/II_PAC_V_sf"/>
</dbReference>
<dbReference type="Pfam" id="PF18652">
    <property type="entry name" value="Adhesin_P1_N"/>
    <property type="match status" value="1"/>
</dbReference>
<dbReference type="Gene3D" id="2.60.40.740">
    <property type="match status" value="2"/>
</dbReference>
<dbReference type="InterPro" id="IPR041324">
    <property type="entry name" value="AgI/II_N"/>
</dbReference>
<dbReference type="InterPro" id="IPR026345">
    <property type="entry name" value="Adh_isopep-form_adh_dom"/>
</dbReference>
<organism evidence="6 7">
    <name type="scientific">Lactococcus garvieae DCC43</name>
    <dbReference type="NCBI Taxonomy" id="1231377"/>
    <lineage>
        <taxon>Bacteria</taxon>
        <taxon>Bacillati</taxon>
        <taxon>Bacillota</taxon>
        <taxon>Bacilli</taxon>
        <taxon>Lactobacillales</taxon>
        <taxon>Streptococcaceae</taxon>
        <taxon>Lactococcus</taxon>
    </lineage>
</organism>
<keyword evidence="2" id="KW-0472">Membrane</keyword>
<dbReference type="eggNOG" id="COG3087">
    <property type="taxonomic scope" value="Bacteria"/>
</dbReference>
<keyword evidence="2" id="KW-0812">Transmembrane</keyword>
<dbReference type="PATRIC" id="fig|1231377.3.peg.1971"/>
<feature type="region of interest" description="Disordered" evidence="1">
    <location>
        <begin position="647"/>
        <end position="679"/>
    </location>
</feature>
<accession>K2NSW2</accession>
<dbReference type="Pfam" id="PF17998">
    <property type="entry name" value="AgI_II_C2"/>
    <property type="match status" value="1"/>
</dbReference>
<feature type="transmembrane region" description="Helical" evidence="2">
    <location>
        <begin position="879"/>
        <end position="898"/>
    </location>
</feature>
<evidence type="ECO:0000313" key="6">
    <source>
        <dbReference type="EMBL" id="EKF50638.1"/>
    </source>
</evidence>
<dbReference type="NCBIfam" id="TIGR04228">
    <property type="entry name" value="isopep_sspB_C2"/>
    <property type="match status" value="1"/>
</dbReference>
<evidence type="ECO:0000256" key="3">
    <source>
        <dbReference type="SAM" id="SignalP"/>
    </source>
</evidence>
<keyword evidence="3" id="KW-0732">Signal</keyword>
<feature type="domain" description="Antigen I/II N-terminal" evidence="5">
    <location>
        <begin position="61"/>
        <end position="156"/>
    </location>
</feature>
<feature type="compositionally biased region" description="Low complexity" evidence="1">
    <location>
        <begin position="647"/>
        <end position="662"/>
    </location>
</feature>
<sequence length="907" mass="98451">MGNNPKKSKVIVSSCAMALMLLQPVVTPVLALTNEDGSAATNLVPQQKPNETNAENVAHSGQKEGSFKVNVDRTELDKAVSDAKAAGVKVNQGETTQLPLVFGNEAIEKSRSQVKADYDKDIKSIQDTTTAHKAATEKYKADMAQYEKDYAKYLEEQAQGGPGTVVGTPIQQYLNYGLRSEPDASIESITVTGDAYLTKRTDIGPIFNKLRTVISNQTWSKISTGNALTELNKSGIIYTETGAPTEGTGNSLKYFNLVLKQGASVKVKYKGLKNSSLGNEKIEKAELTFKATSSGGETPNYEAFALPAKDPTQPFLYGVDSPTVAGAADNFWKNPQSVNYGLAFFDGANKAVKFTKNSLLFVKSLNNSKVPDSSITPNPSKDVDQKETVSFNGNNFKAVAFNNSTVGQLSNTNDTVTVGPHAYNDYKSNATISPKYDSSEWDNGNQLGYYGAFQLAPQTNTNLSINFKTTVSHAWAQVNGQMNGVGVAPVKPLEPEAPTVSYHYQEILAQLEDTKSVANIDEEDINGQLVNKQTVHDYTLNAEPLPAGHEKVEKLVFSDPLPDGFEPNVDATKEKSPDYEVVYDENTNTMTFTAKQETLDSLNKDLNKEVKIPAPIIEGTVTNDNATYQNDFTLTINDFTVVSNVVETHTPGGEEPGTTPEPSKVNEDKEGNDISGQTVEPGTVNYYKMTWDLDQYKDIVSSKDDIAKGFVYVDDAPEEVDIQVDKTTYQDSEGKAVKGITAQYYSSVKDAPKDVQALLKDANINPKGQFVTYTADDPQSFFDNYVKAGNNITIRTPMTLKPGFSGEYENMEYQIDFGNGYSGNLVKNNVPEPKEQAKETPKPGKDGKDGKDGAPGKTETATKASKPLADTGASLGQHIWGLFIAGLALIAGIVAYVIKKRKNNTGK</sequence>